<dbReference type="RefSeq" id="WP_101290641.1">
    <property type="nucleotide sequence ID" value="NZ_FOUQ01000015.1"/>
</dbReference>
<keyword evidence="2" id="KW-1185">Reference proteome</keyword>
<dbReference type="SUPFAM" id="SSF46785">
    <property type="entry name" value="Winged helix' DNA-binding domain"/>
    <property type="match status" value="1"/>
</dbReference>
<sequence>MMLEEIPAAQLDTLAEAAEAYVLHAFGRRLELTPIAPANVPHFVHDRYKLWQGQLGSRPLVIMAIREPRRGMSADYLKHRDLIHRQLGVDLVLLLLDNVPSAVRRQMVERQVGFIAPGAQLYVPEALLDLRERAPKIAIPPADRVSPTAQLLLLAILQGVAPEDEHLTDLAKRFGVSIMSMSRTLSELEALQLAKRRQVGRQRRLHMLLGSHELWEAVRERLQSPVRKVRVVNGRIGSSVAPLAGESALAHYTMLAAPRVETRAVLALNWKNLSESLALIPTGGFDDDRTEIQSWAYDPLILARDGVIDRFSLYLSVRASPDERVAQAAEELLETLEW</sequence>
<evidence type="ECO:0000313" key="2">
    <source>
        <dbReference type="Proteomes" id="UP000233491"/>
    </source>
</evidence>
<comment type="caution">
    <text evidence="1">The sequence shown here is derived from an EMBL/GenBank/DDBJ whole genome shotgun (WGS) entry which is preliminary data.</text>
</comment>
<dbReference type="InterPro" id="IPR036390">
    <property type="entry name" value="WH_DNA-bd_sf"/>
</dbReference>
<evidence type="ECO:0008006" key="3">
    <source>
        <dbReference type="Google" id="ProtNLM"/>
    </source>
</evidence>
<dbReference type="EMBL" id="PJNW01000015">
    <property type="protein sequence ID" value="PKR87902.1"/>
    <property type="molecule type" value="Genomic_DNA"/>
</dbReference>
<name>A0A1I4W652_9HYPH</name>
<dbReference type="Gene3D" id="1.10.10.10">
    <property type="entry name" value="Winged helix-like DNA-binding domain superfamily/Winged helix DNA-binding domain"/>
    <property type="match status" value="1"/>
</dbReference>
<protein>
    <recommendedName>
        <fullName evidence="3">MarR family transcriptional regulator</fullName>
    </recommendedName>
</protein>
<dbReference type="InterPro" id="IPR036388">
    <property type="entry name" value="WH-like_DNA-bd_sf"/>
</dbReference>
<dbReference type="AlphaFoldDB" id="A0A1I4W652"/>
<proteinExistence type="predicted"/>
<gene>
    <name evidence="1" type="ORF">CXZ10_17405</name>
</gene>
<dbReference type="Proteomes" id="UP000233491">
    <property type="component" value="Unassembled WGS sequence"/>
</dbReference>
<reference evidence="1 2" key="1">
    <citation type="submission" date="2017-12" db="EMBL/GenBank/DDBJ databases">
        <title>Anaerobic carbon monoxide metabolism by Pleomorphomonas carboxyditropha sp. nov., a new mesophilic hydrogenogenic carboxidotroph.</title>
        <authorList>
            <person name="Esquivel-Elizondo S."/>
            <person name="Krajmalnik-Brown R."/>
        </authorList>
    </citation>
    <scope>NUCLEOTIDE SEQUENCE [LARGE SCALE GENOMIC DNA]</scope>
    <source>
        <strain evidence="1 2">R5-392</strain>
    </source>
</reference>
<accession>A0A1I4W652</accession>
<evidence type="ECO:0000313" key="1">
    <source>
        <dbReference type="EMBL" id="PKR87902.1"/>
    </source>
</evidence>
<dbReference type="OrthoDB" id="8453791at2"/>
<organism evidence="1 2">
    <name type="scientific">Pleomorphomonas diazotrophica</name>
    <dbReference type="NCBI Taxonomy" id="1166257"/>
    <lineage>
        <taxon>Bacteria</taxon>
        <taxon>Pseudomonadati</taxon>
        <taxon>Pseudomonadota</taxon>
        <taxon>Alphaproteobacteria</taxon>
        <taxon>Hyphomicrobiales</taxon>
        <taxon>Pleomorphomonadaceae</taxon>
        <taxon>Pleomorphomonas</taxon>
    </lineage>
</organism>